<comment type="caution">
    <text evidence="1">The sequence shown here is derived from an EMBL/GenBank/DDBJ whole genome shotgun (WGS) entry which is preliminary data.</text>
</comment>
<reference evidence="1" key="1">
    <citation type="submission" date="2019-03" db="EMBL/GenBank/DDBJ databases">
        <title>Single cell metagenomics reveals metabolic interactions within the superorganism composed of flagellate Streblomastix strix and complex community of Bacteroidetes bacteria on its surface.</title>
        <authorList>
            <person name="Treitli S.C."/>
            <person name="Kolisko M."/>
            <person name="Husnik F."/>
            <person name="Keeling P."/>
            <person name="Hampl V."/>
        </authorList>
    </citation>
    <scope>NUCLEOTIDE SEQUENCE</scope>
    <source>
        <strain evidence="1">STM</strain>
    </source>
</reference>
<dbReference type="AlphaFoldDB" id="A0A5J4QM06"/>
<dbReference type="EMBL" id="SNRY01003158">
    <property type="protein sequence ID" value="KAA6321994.1"/>
    <property type="molecule type" value="Genomic_DNA"/>
</dbReference>
<organism evidence="1">
    <name type="scientific">termite gut metagenome</name>
    <dbReference type="NCBI Taxonomy" id="433724"/>
    <lineage>
        <taxon>unclassified sequences</taxon>
        <taxon>metagenomes</taxon>
        <taxon>organismal metagenomes</taxon>
    </lineage>
</organism>
<protein>
    <recommendedName>
        <fullName evidence="2">BREX system Lon protease-like protein BrxL</fullName>
    </recommendedName>
</protein>
<name>A0A5J4QM06_9ZZZZ</name>
<dbReference type="InterPro" id="IPR014061">
    <property type="entry name" value="BrxL-like"/>
</dbReference>
<dbReference type="Pfam" id="PF13337">
    <property type="entry name" value="BrxL_ATPase"/>
    <property type="match status" value="1"/>
</dbReference>
<evidence type="ECO:0000313" key="1">
    <source>
        <dbReference type="EMBL" id="KAA6321994.1"/>
    </source>
</evidence>
<sequence length="292" mass="34143">DVLLSAMEYNPEGFKGITQKLEFLTRLLIFVEPRLNMIELAPKGTGKSYVFENLSKYGWLISGGKVSRAKLFYDKSRQQPGIMKNYDFVTFDEIQTIIFQDPPEMQAILKSYLEAGNATVDNYKFLSECSTMLMGNIELTSENLPRHSIFFIQLPESFRESALLDRFHGFIEGWYLPRMNKSMILKDWTLNVEYFSEVLHLLRTAPEYSMLVNEVVYSEEKSDLRDLKAVQRIASAYSKLLFPHITSVEELDKDEFKLYCITSAIRRRGILKEQCHKIDEEFKEYMPEIRIK</sequence>
<feature type="non-terminal residue" evidence="1">
    <location>
        <position position="1"/>
    </location>
</feature>
<accession>A0A5J4QM06</accession>
<gene>
    <name evidence="1" type="ORF">EZS27_028418</name>
</gene>
<evidence type="ECO:0008006" key="2">
    <source>
        <dbReference type="Google" id="ProtNLM"/>
    </source>
</evidence>
<proteinExistence type="predicted"/>